<dbReference type="SUPFAM" id="SSF52210">
    <property type="entry name" value="Succinyl-CoA synthetase domains"/>
    <property type="match status" value="2"/>
</dbReference>
<comment type="similarity">
    <text evidence="13">Belongs to the succinate/malate CoA ligase beta subunit family. ATP-specific subunit beta subfamily.</text>
</comment>
<comment type="pathway">
    <text evidence="1 13">Carbohydrate metabolism; tricarboxylic acid cycle; succinate from succinyl-CoA (ligase route): step 1/1.</text>
</comment>
<comment type="caution">
    <text evidence="15">The sequence shown here is derived from an EMBL/GenBank/DDBJ whole genome shotgun (WGS) entry which is preliminary data.</text>
</comment>
<dbReference type="GO" id="GO:0004776">
    <property type="term" value="F:succinate-CoA ligase (GDP-forming) activity"/>
    <property type="evidence" value="ECO:0007669"/>
    <property type="project" value="UniProtKB-EC"/>
</dbReference>
<keyword evidence="8" id="KW-0809">Transit peptide</keyword>
<dbReference type="HAMAP" id="MF_00558">
    <property type="entry name" value="Succ_CoA_beta"/>
    <property type="match status" value="2"/>
</dbReference>
<evidence type="ECO:0000313" key="16">
    <source>
        <dbReference type="Proteomes" id="UP000617340"/>
    </source>
</evidence>
<evidence type="ECO:0000256" key="9">
    <source>
        <dbReference type="ARBA" id="ARBA00023128"/>
    </source>
</evidence>
<dbReference type="PANTHER" id="PTHR11815">
    <property type="entry name" value="SUCCINYL-COA SYNTHETASE BETA CHAIN"/>
    <property type="match status" value="1"/>
</dbReference>
<keyword evidence="4 13" id="KW-0479">Metal-binding</keyword>
<dbReference type="EMBL" id="JACSDZ010000002">
    <property type="protein sequence ID" value="KAF7415230.1"/>
    <property type="molecule type" value="Genomic_DNA"/>
</dbReference>
<dbReference type="FunFam" id="3.30.470.20:FF:000002">
    <property type="entry name" value="Succinate--CoA ligase [ADP-forming] subunit beta"/>
    <property type="match status" value="2"/>
</dbReference>
<protein>
    <recommendedName>
        <fullName evidence="13">Succinate--CoA ligase [ADP-forming] subunit beta, mitochondrial</fullName>
        <ecNumber evidence="13">6.2.1.5</ecNumber>
    </recommendedName>
    <alternativeName>
        <fullName evidence="13">ATP-specific succinyl-CoA synthetase subunit beta</fullName>
        <shortName evidence="13">A-SCS</shortName>
    </alternativeName>
    <alternativeName>
        <fullName evidence="13">Succinyl-CoA synthetase beta-A chain</fullName>
        <shortName evidence="13">SCS-betaA</shortName>
    </alternativeName>
</protein>
<dbReference type="InterPro" id="IPR013815">
    <property type="entry name" value="ATP_grasp_subdomain_1"/>
</dbReference>
<evidence type="ECO:0000256" key="5">
    <source>
        <dbReference type="ARBA" id="ARBA00022741"/>
    </source>
</evidence>
<feature type="site" description="Important for substrate specificity" evidence="13">
    <location>
        <position position="625"/>
    </location>
</feature>
<dbReference type="Gene3D" id="3.40.50.261">
    <property type="entry name" value="Succinyl-CoA synthetase domains"/>
    <property type="match status" value="2"/>
</dbReference>
<feature type="binding site" evidence="13">
    <location>
        <position position="720"/>
    </location>
    <ligand>
        <name>Mg(2+)</name>
        <dbReference type="ChEBI" id="CHEBI:18420"/>
    </ligand>
</feature>
<dbReference type="FunFam" id="3.30.1490.20:FF:000004">
    <property type="entry name" value="Succinate--CoA ligase [ADP-forming] subunit beta, mitochondrial"/>
    <property type="match status" value="2"/>
</dbReference>
<keyword evidence="6 13" id="KW-0067">ATP-binding</keyword>
<dbReference type="NCBIfam" id="TIGR01016">
    <property type="entry name" value="sucCoAbeta"/>
    <property type="match status" value="2"/>
</dbReference>
<dbReference type="InterPro" id="IPR034723">
    <property type="entry name" value="Succ_CoA_betaA_euk"/>
</dbReference>
<gene>
    <name evidence="15" type="ORF">HZH68_003719</name>
</gene>
<evidence type="ECO:0000256" key="10">
    <source>
        <dbReference type="ARBA" id="ARBA00052879"/>
    </source>
</evidence>
<dbReference type="Pfam" id="PF08442">
    <property type="entry name" value="ATP-grasp_2"/>
    <property type="match status" value="2"/>
</dbReference>
<dbReference type="GO" id="GO:0004775">
    <property type="term" value="F:succinate-CoA ligase (ADP-forming) activity"/>
    <property type="evidence" value="ECO:0007669"/>
    <property type="project" value="UniProtKB-UniRule"/>
</dbReference>
<dbReference type="GO" id="GO:0006104">
    <property type="term" value="P:succinyl-CoA metabolic process"/>
    <property type="evidence" value="ECO:0007669"/>
    <property type="project" value="TreeGrafter"/>
</dbReference>
<evidence type="ECO:0000256" key="11">
    <source>
        <dbReference type="ARBA" id="ARBA00053833"/>
    </source>
</evidence>
<evidence type="ECO:0000256" key="8">
    <source>
        <dbReference type="ARBA" id="ARBA00022946"/>
    </source>
</evidence>
<comment type="subunit">
    <text evidence="13">Heterodimer of an alpha and a beta subunit. The beta subunit determines specificity for ATP.</text>
</comment>
<feature type="domain" description="ATP-grasp" evidence="14">
    <location>
        <begin position="42"/>
        <end position="89"/>
    </location>
</feature>
<dbReference type="Pfam" id="PF00549">
    <property type="entry name" value="Ligase_CoA"/>
    <property type="match status" value="2"/>
</dbReference>
<comment type="catalytic activity">
    <reaction evidence="10">
        <text>GTP + succinate + CoA = succinyl-CoA + GDP + phosphate</text>
        <dbReference type="Rhea" id="RHEA:22120"/>
        <dbReference type="ChEBI" id="CHEBI:30031"/>
        <dbReference type="ChEBI" id="CHEBI:37565"/>
        <dbReference type="ChEBI" id="CHEBI:43474"/>
        <dbReference type="ChEBI" id="CHEBI:57287"/>
        <dbReference type="ChEBI" id="CHEBI:57292"/>
        <dbReference type="ChEBI" id="CHEBI:58189"/>
        <dbReference type="EC" id="6.2.1.4"/>
    </reaction>
</comment>
<dbReference type="InterPro" id="IPR017866">
    <property type="entry name" value="Succ-CoA_synthase_bsu_CS"/>
</dbReference>
<dbReference type="InterPro" id="IPR005809">
    <property type="entry name" value="Succ_CoA_ligase-like_bsu"/>
</dbReference>
<evidence type="ECO:0000256" key="3">
    <source>
        <dbReference type="ARBA" id="ARBA00022598"/>
    </source>
</evidence>
<keyword evidence="7 13" id="KW-0460">Magnesium</keyword>
<dbReference type="GO" id="GO:0005524">
    <property type="term" value="F:ATP binding"/>
    <property type="evidence" value="ECO:0007669"/>
    <property type="project" value="UniProtKB-UniRule"/>
</dbReference>
<comment type="subcellular location">
    <subcellularLocation>
        <location evidence="13">Mitochondrion</location>
    </subcellularLocation>
</comment>
<dbReference type="InterPro" id="IPR016102">
    <property type="entry name" value="Succinyl-CoA_synth-like"/>
</dbReference>
<comment type="function">
    <text evidence="11">GTP-specific succinyl-CoA synthetase functions in the citric acid cycle (TCA), coupling the hydrolysis of succinyl-CoA to the synthesis of GTP and thus represents the only step of substrate-level phosphorylation in the TCA. The beta subunit provides nucleotide specificity of the enzyme and binds the substrate succinate, while the binding sites for coenzyme A and phosphate are found in the alpha subunit.</text>
</comment>
<dbReference type="GO" id="GO:0000287">
    <property type="term" value="F:magnesium ion binding"/>
    <property type="evidence" value="ECO:0007669"/>
    <property type="project" value="UniProtKB-UniRule"/>
</dbReference>
<dbReference type="GO" id="GO:0042709">
    <property type="term" value="C:succinate-CoA ligase complex"/>
    <property type="evidence" value="ECO:0007669"/>
    <property type="project" value="TreeGrafter"/>
</dbReference>
<evidence type="ECO:0000256" key="13">
    <source>
        <dbReference type="HAMAP-Rule" id="MF_03220"/>
    </source>
</evidence>
<evidence type="ECO:0000259" key="14">
    <source>
        <dbReference type="PROSITE" id="PS50975"/>
    </source>
</evidence>
<dbReference type="PANTHER" id="PTHR11815:SF1">
    <property type="entry name" value="SUCCINATE--COA LIGASE [ADP-FORMING] SUBUNIT BETA, MITOCHONDRIAL"/>
    <property type="match status" value="1"/>
</dbReference>
<dbReference type="GO" id="GO:0006099">
    <property type="term" value="P:tricarboxylic acid cycle"/>
    <property type="evidence" value="ECO:0007669"/>
    <property type="project" value="UniProtKB-UniRule"/>
</dbReference>
<sequence>MLRPSSLLVGRQILNHCNQFLKKNQLIKQQLRYLNVHENIAYTLLKEAGIPTPPFGVAKTPDEAAKIAKDLKSQDLVVKAQVLTGGRGMGHFQNTDVSGVVMCESVEQVKQVSEIMIGKLLITRQTGAAGRICNSVMVTTRMYPRKEYYLSIMLETSFKGIVVIASSRGGVNIEEIAATDPSALHYEPVDVNKGITEEQIKRIVLKLGVKGQGKDIITEIVHNLYELFIETDALLIEINPLAEDICGEYYALDCKCNFDDSAEFRQKELFALQDWSQKDPNEARAKKFDLNYIQLEGIVGCMVNGAGLAMATMDLINLHGVRPANFLDVGGGATKETITEAFTIITTDPKVLAIFVNIFGGIMRCDIIAEGIIAATKELKTNIPVIIRLEGTNVEKAKKIILDSKLKLIFIDDFLKAGEVIAKFATIAQLAKSLNLDVNFVLKPVIIYIGLRHVSERNVKKGGDIMAKPAFGGSLLPTLYQDGYNVVSDDFTRRVSYPIKWFQACKSNLKQTIRNLNVHEHISYSLLNEAGVPTPKFGVAKTPDEAAKLAANLKTKDIVLKAQVLAGGRGKGHFKDSSISGVKMCETPEEAKTLASQMLGKLLITKQTGEGGRICNAVMVTQRMFPRKEYYLAVMMERAFGGPVIIASSQGGVNIEEVAATNPSAIMYEPIDINKGITKEQAERIITKLGLENVKDYISKIIMNLYQMFLKKDALLLEVNPLAEDINGNYFALDCKCRFDDNAEFRQKELFGLRDWTQEDSKEVEAAKFDLNYIALDGNIGCMVNGAGLAMATMDIIKLHGGEPANFLDVGGGATTSAVKEAFKIITSDSRVHALLVNIFGGIMRCDVIAEGIIAATKELSLKIPVVVRLQGTNVDEAKALIANAGLKIVPIDDLDEAARVAVKLSTIVKLAQSENLSVNFEIPAIS</sequence>
<evidence type="ECO:0000313" key="15">
    <source>
        <dbReference type="EMBL" id="KAF7415230.1"/>
    </source>
</evidence>
<comment type="function">
    <text evidence="13">ATP-specific succinyl-CoA synthetase functions in the citric acid cycle (TCA), coupling the hydrolysis of succinyl-CoA to the synthesis of ATP and thus represents the only step of substrate-level phosphorylation in the TCA. The beta subunit provides nucleotide specificity of the enzyme and binds the substrate succinate, while the binding sites for coenzyme A and phosphate are found in the alpha subunit.</text>
</comment>
<dbReference type="PROSITE" id="PS01217">
    <property type="entry name" value="SUCCINYL_COA_LIG_3"/>
    <property type="match status" value="1"/>
</dbReference>
<dbReference type="Proteomes" id="UP000617340">
    <property type="component" value="Unassembled WGS sequence"/>
</dbReference>
<reference evidence="15" key="1">
    <citation type="journal article" date="2020" name="G3 (Bethesda)">
        <title>High-Quality Assemblies for Three Invasive Social Wasps from the &lt;i&gt;Vespula&lt;/i&gt; Genus.</title>
        <authorList>
            <person name="Harrop T.W.R."/>
            <person name="Guhlin J."/>
            <person name="McLaughlin G.M."/>
            <person name="Permina E."/>
            <person name="Stockwell P."/>
            <person name="Gilligan J."/>
            <person name="Le Lec M.F."/>
            <person name="Gruber M.A.M."/>
            <person name="Quinn O."/>
            <person name="Lovegrove M."/>
            <person name="Duncan E.J."/>
            <person name="Remnant E.J."/>
            <person name="Van Eeckhoven J."/>
            <person name="Graham B."/>
            <person name="Knapp R.A."/>
            <person name="Langford K.W."/>
            <person name="Kronenberg Z."/>
            <person name="Press M.O."/>
            <person name="Eacker S.M."/>
            <person name="Wilson-Rankin E.E."/>
            <person name="Purcell J."/>
            <person name="Lester P.J."/>
            <person name="Dearden P.K."/>
        </authorList>
    </citation>
    <scope>NUCLEOTIDE SEQUENCE</scope>
    <source>
        <strain evidence="15">Linc-1</strain>
    </source>
</reference>
<keyword evidence="16" id="KW-1185">Reference proteome</keyword>
<feature type="domain" description="ATP-grasp" evidence="14">
    <location>
        <begin position="524"/>
        <end position="751"/>
    </location>
</feature>
<dbReference type="UniPathway" id="UPA00223">
    <property type="reaction ID" value="UER00999"/>
</dbReference>
<feature type="binding site" evidence="13">
    <location>
        <position position="785"/>
    </location>
    <ligand>
        <name>substrate</name>
        <note>ligand shared with subunit alpha</note>
    </ligand>
</feature>
<evidence type="ECO:0000256" key="4">
    <source>
        <dbReference type="ARBA" id="ARBA00022723"/>
    </source>
</evidence>
<name>A0A834U3C5_VESGE</name>
<dbReference type="PROSITE" id="PS50975">
    <property type="entry name" value="ATP_GRASP"/>
    <property type="match status" value="2"/>
</dbReference>
<feature type="binding site" evidence="13">
    <location>
        <begin position="568"/>
        <end position="570"/>
    </location>
    <ligand>
        <name>ATP</name>
        <dbReference type="ChEBI" id="CHEBI:30616"/>
    </ligand>
</feature>
<evidence type="ECO:0000256" key="2">
    <source>
        <dbReference type="ARBA" id="ARBA00022532"/>
    </source>
</evidence>
<keyword evidence="9 13" id="KW-0496">Mitochondrion</keyword>
<dbReference type="AlphaFoldDB" id="A0A834U3C5"/>
<evidence type="ECO:0000256" key="1">
    <source>
        <dbReference type="ARBA" id="ARBA00005064"/>
    </source>
</evidence>
<proteinExistence type="inferred from homology"/>
<dbReference type="GO" id="GO:0005739">
    <property type="term" value="C:mitochondrion"/>
    <property type="evidence" value="ECO:0007669"/>
    <property type="project" value="UniProtKB-SubCell"/>
</dbReference>
<evidence type="ECO:0000256" key="7">
    <source>
        <dbReference type="ARBA" id="ARBA00022842"/>
    </source>
</evidence>
<keyword evidence="2 13" id="KW-0816">Tricarboxylic acid cycle</keyword>
<evidence type="ECO:0000256" key="6">
    <source>
        <dbReference type="ARBA" id="ARBA00022840"/>
    </source>
</evidence>
<dbReference type="InterPro" id="IPR005811">
    <property type="entry name" value="SUCC_ACL_C"/>
</dbReference>
<feature type="binding site" evidence="13">
    <location>
        <position position="734"/>
    </location>
    <ligand>
        <name>Mg(2+)</name>
        <dbReference type="ChEBI" id="CHEBI:18420"/>
    </ligand>
</feature>
<dbReference type="EC" id="6.2.1.5" evidence="13"/>
<feature type="binding site" evidence="13">
    <location>
        <begin position="842"/>
        <end position="844"/>
    </location>
    <ligand>
        <name>substrate</name>
        <note>ligand shared with subunit alpha</note>
    </ligand>
</feature>
<dbReference type="Gene3D" id="3.30.1490.20">
    <property type="entry name" value="ATP-grasp fold, A domain"/>
    <property type="match status" value="2"/>
</dbReference>
<feature type="site" description="Important for substrate specificity" evidence="13">
    <location>
        <position position="557"/>
    </location>
</feature>
<evidence type="ECO:0000256" key="12">
    <source>
        <dbReference type="ARBA" id="ARBA00063570"/>
    </source>
</evidence>
<dbReference type="SUPFAM" id="SSF56059">
    <property type="entry name" value="Glutathione synthetase ATP-binding domain-like"/>
    <property type="match status" value="2"/>
</dbReference>
<feature type="binding site" evidence="13">
    <location>
        <position position="561"/>
    </location>
    <ligand>
        <name>ATP</name>
        <dbReference type="ChEBI" id="CHEBI:30616"/>
    </ligand>
</feature>
<dbReference type="InterPro" id="IPR013650">
    <property type="entry name" value="ATP-grasp_succ-CoA_synth-type"/>
</dbReference>
<organism evidence="15 16">
    <name type="scientific">Vespula germanica</name>
    <name type="common">German yellow jacket</name>
    <name type="synonym">Paravespula germanica</name>
    <dbReference type="NCBI Taxonomy" id="30212"/>
    <lineage>
        <taxon>Eukaryota</taxon>
        <taxon>Metazoa</taxon>
        <taxon>Ecdysozoa</taxon>
        <taxon>Arthropoda</taxon>
        <taxon>Hexapoda</taxon>
        <taxon>Insecta</taxon>
        <taxon>Pterygota</taxon>
        <taxon>Neoptera</taxon>
        <taxon>Endopterygota</taxon>
        <taxon>Hymenoptera</taxon>
        <taxon>Apocrita</taxon>
        <taxon>Aculeata</taxon>
        <taxon>Vespoidea</taxon>
        <taxon>Vespidae</taxon>
        <taxon>Vespinae</taxon>
        <taxon>Vespula</taxon>
    </lineage>
</organism>
<accession>A0A834U3C5</accession>
<dbReference type="InterPro" id="IPR011761">
    <property type="entry name" value="ATP-grasp"/>
</dbReference>
<comment type="subunit">
    <text evidence="12">Heterodimer of an alpha and a beta subunit. The beta subunit determines specificity for GTP.</text>
</comment>
<dbReference type="NCBIfam" id="NF001913">
    <property type="entry name" value="PRK00696.1"/>
    <property type="match status" value="2"/>
</dbReference>
<dbReference type="Gene3D" id="3.30.470.20">
    <property type="entry name" value="ATP-grasp fold, B domain"/>
    <property type="match status" value="2"/>
</dbReference>
<comment type="cofactor">
    <cofactor evidence="13">
        <name>Mg(2+)</name>
        <dbReference type="ChEBI" id="CHEBI:18420"/>
    </cofactor>
    <text evidence="13">Binds 1 Mg(2+) ion per subunit.</text>
</comment>
<dbReference type="HAMAP" id="MF_03220">
    <property type="entry name" value="Succ_CoA_betaA_euk"/>
    <property type="match status" value="1"/>
</dbReference>
<keyword evidence="3 13" id="KW-0436">Ligase</keyword>
<keyword evidence="5 13" id="KW-0547">Nucleotide-binding</keyword>
<dbReference type="FunFam" id="3.40.50.261:FF:000001">
    <property type="entry name" value="Succinate--CoA ligase [ADP-forming] subunit beta"/>
    <property type="match status" value="2"/>
</dbReference>
<comment type="catalytic activity">
    <reaction evidence="13">
        <text>succinate + ATP + CoA = succinyl-CoA + ADP + phosphate</text>
        <dbReference type="Rhea" id="RHEA:17661"/>
        <dbReference type="ChEBI" id="CHEBI:30031"/>
        <dbReference type="ChEBI" id="CHEBI:30616"/>
        <dbReference type="ChEBI" id="CHEBI:43474"/>
        <dbReference type="ChEBI" id="CHEBI:57287"/>
        <dbReference type="ChEBI" id="CHEBI:57292"/>
        <dbReference type="ChEBI" id="CHEBI:456216"/>
        <dbReference type="EC" id="6.2.1.5"/>
    </reaction>
</comment>